<accession>A0A6A9UVT0</accession>
<keyword evidence="12" id="KW-1185">Reference proteome</keyword>
<dbReference type="SMART" id="SM00387">
    <property type="entry name" value="HATPase_c"/>
    <property type="match status" value="1"/>
</dbReference>
<comment type="caution">
    <text evidence="11">The sequence shown here is derived from an EMBL/GenBank/DDBJ whole genome shotgun (WGS) entry which is preliminary data.</text>
</comment>
<dbReference type="CDD" id="cd00082">
    <property type="entry name" value="HisKA"/>
    <property type="match status" value="1"/>
</dbReference>
<dbReference type="InterPro" id="IPR036890">
    <property type="entry name" value="HATPase_C_sf"/>
</dbReference>
<evidence type="ECO:0000256" key="4">
    <source>
        <dbReference type="ARBA" id="ARBA00022553"/>
    </source>
</evidence>
<protein>
    <recommendedName>
        <fullName evidence="8">Sensor-like histidine kinase SenX3</fullName>
        <ecNumber evidence="3">2.7.13.3</ecNumber>
    </recommendedName>
</protein>
<dbReference type="PANTHER" id="PTHR45453:SF1">
    <property type="entry name" value="PHOSPHATE REGULON SENSOR PROTEIN PHOR"/>
    <property type="match status" value="1"/>
</dbReference>
<comment type="catalytic activity">
    <reaction evidence="1">
        <text>ATP + protein L-histidine = ADP + protein N-phospho-L-histidine.</text>
        <dbReference type="EC" id="2.7.13.3"/>
    </reaction>
</comment>
<dbReference type="FunFam" id="3.30.565.10:FF:000006">
    <property type="entry name" value="Sensor histidine kinase WalK"/>
    <property type="match status" value="1"/>
</dbReference>
<dbReference type="Gene3D" id="1.10.287.130">
    <property type="match status" value="1"/>
</dbReference>
<dbReference type="AlphaFoldDB" id="A0A6A9UVT0"/>
<evidence type="ECO:0000256" key="3">
    <source>
        <dbReference type="ARBA" id="ARBA00012438"/>
    </source>
</evidence>
<feature type="domain" description="Histidine kinase" evidence="10">
    <location>
        <begin position="106"/>
        <end position="326"/>
    </location>
</feature>
<keyword evidence="4" id="KW-0597">Phosphoprotein</keyword>
<feature type="region of interest" description="Disordered" evidence="9">
    <location>
        <begin position="331"/>
        <end position="350"/>
    </location>
</feature>
<dbReference type="EC" id="2.7.13.3" evidence="3"/>
<evidence type="ECO:0000313" key="12">
    <source>
        <dbReference type="Proteomes" id="UP000435304"/>
    </source>
</evidence>
<dbReference type="InterPro" id="IPR004358">
    <property type="entry name" value="Sig_transdc_His_kin-like_C"/>
</dbReference>
<evidence type="ECO:0000256" key="8">
    <source>
        <dbReference type="ARBA" id="ARBA00039401"/>
    </source>
</evidence>
<dbReference type="Gene3D" id="3.30.565.10">
    <property type="entry name" value="Histidine kinase-like ATPase, C-terminal domain"/>
    <property type="match status" value="1"/>
</dbReference>
<evidence type="ECO:0000256" key="7">
    <source>
        <dbReference type="ARBA" id="ARBA00023012"/>
    </source>
</evidence>
<dbReference type="PROSITE" id="PS50109">
    <property type="entry name" value="HIS_KIN"/>
    <property type="match status" value="1"/>
</dbReference>
<keyword evidence="5" id="KW-0808">Transferase</keyword>
<evidence type="ECO:0000259" key="10">
    <source>
        <dbReference type="PROSITE" id="PS50109"/>
    </source>
</evidence>
<feature type="compositionally biased region" description="Basic and acidic residues" evidence="9">
    <location>
        <begin position="338"/>
        <end position="350"/>
    </location>
</feature>
<evidence type="ECO:0000256" key="1">
    <source>
        <dbReference type="ARBA" id="ARBA00000085"/>
    </source>
</evidence>
<dbReference type="InterPro" id="IPR036097">
    <property type="entry name" value="HisK_dim/P_sf"/>
</dbReference>
<evidence type="ECO:0000256" key="9">
    <source>
        <dbReference type="SAM" id="MobiDB-lite"/>
    </source>
</evidence>
<keyword evidence="7" id="KW-0902">Two-component regulatory system</keyword>
<keyword evidence="6 11" id="KW-0418">Kinase</keyword>
<dbReference type="EMBL" id="WPCU01000007">
    <property type="protein sequence ID" value="MVA76788.1"/>
    <property type="molecule type" value="Genomic_DNA"/>
</dbReference>
<dbReference type="SUPFAM" id="SSF55874">
    <property type="entry name" value="ATPase domain of HSP90 chaperone/DNA topoisomerase II/histidine kinase"/>
    <property type="match status" value="1"/>
</dbReference>
<evidence type="ECO:0000256" key="5">
    <source>
        <dbReference type="ARBA" id="ARBA00022679"/>
    </source>
</evidence>
<proteinExistence type="predicted"/>
<dbReference type="InterPro" id="IPR003594">
    <property type="entry name" value="HATPase_dom"/>
</dbReference>
<evidence type="ECO:0000256" key="2">
    <source>
        <dbReference type="ARBA" id="ARBA00004236"/>
    </source>
</evidence>
<sequence length="350" mass="37725">MLGVLRSAGVVVGPHDEVLQATDQARGVGLVRGTRVVHREMLELVREARRTGQVQSVDLELVRGGDQQSHFSVRVAPLSEELVVILAEDRTTAVRLEAIRRDFVTNVSHELKTPIGAISLLSEAVTEAAEEPGTVRSFAARMQHESNRLAGLVAQIIQLSGVQGDDPLLAPKRVSVDEVLAEAVDVCRVDAVDRQIELVVARDEGLVVMGDEAQLAMAVSNLVRNAVLYSEPGGRVTVSSRRTVRGEDQLVEMRVSDTGIGIAAADLERIFERFYRVDYARSRANGGNGLGLSIVKHVAAAHGGDVGVWSKVGQGSTFSITLPEHVEVPGHAGAAQRDAAELHEEQEQER</sequence>
<dbReference type="InterPro" id="IPR003661">
    <property type="entry name" value="HisK_dim/P_dom"/>
</dbReference>
<dbReference type="GO" id="GO:0005886">
    <property type="term" value="C:plasma membrane"/>
    <property type="evidence" value="ECO:0007669"/>
    <property type="project" value="UniProtKB-SubCell"/>
</dbReference>
<dbReference type="SUPFAM" id="SSF47384">
    <property type="entry name" value="Homodimeric domain of signal transducing histidine kinase"/>
    <property type="match status" value="1"/>
</dbReference>
<reference evidence="11 12" key="1">
    <citation type="submission" date="2019-12" db="EMBL/GenBank/DDBJ databases">
        <title>Auraticoccus cholistani sp. nov., an actinomycete isolated from soil of Cholistan desert.</title>
        <authorList>
            <person name="Cheema M.T."/>
        </authorList>
    </citation>
    <scope>NUCLEOTIDE SEQUENCE [LARGE SCALE GENOMIC DNA]</scope>
    <source>
        <strain evidence="11 12">F435</strain>
    </source>
</reference>
<dbReference type="PANTHER" id="PTHR45453">
    <property type="entry name" value="PHOSPHATE REGULON SENSOR PROTEIN PHOR"/>
    <property type="match status" value="1"/>
</dbReference>
<dbReference type="SMART" id="SM00388">
    <property type="entry name" value="HisKA"/>
    <property type="match status" value="1"/>
</dbReference>
<dbReference type="GO" id="GO:0016036">
    <property type="term" value="P:cellular response to phosphate starvation"/>
    <property type="evidence" value="ECO:0007669"/>
    <property type="project" value="TreeGrafter"/>
</dbReference>
<dbReference type="Pfam" id="PF02518">
    <property type="entry name" value="HATPase_c"/>
    <property type="match status" value="1"/>
</dbReference>
<comment type="subcellular location">
    <subcellularLocation>
        <location evidence="2">Cell membrane</location>
    </subcellularLocation>
</comment>
<dbReference type="InterPro" id="IPR050351">
    <property type="entry name" value="BphY/WalK/GraS-like"/>
</dbReference>
<name>A0A6A9UVT0_9ACTN</name>
<evidence type="ECO:0000256" key="6">
    <source>
        <dbReference type="ARBA" id="ARBA00022777"/>
    </source>
</evidence>
<dbReference type="Proteomes" id="UP000435304">
    <property type="component" value="Unassembled WGS sequence"/>
</dbReference>
<dbReference type="GO" id="GO:0000155">
    <property type="term" value="F:phosphorelay sensor kinase activity"/>
    <property type="evidence" value="ECO:0007669"/>
    <property type="project" value="InterPro"/>
</dbReference>
<organism evidence="11 12">
    <name type="scientific">Auraticoccus cholistanensis</name>
    <dbReference type="NCBI Taxonomy" id="2656650"/>
    <lineage>
        <taxon>Bacteria</taxon>
        <taxon>Bacillati</taxon>
        <taxon>Actinomycetota</taxon>
        <taxon>Actinomycetes</taxon>
        <taxon>Propionibacteriales</taxon>
        <taxon>Propionibacteriaceae</taxon>
        <taxon>Auraticoccus</taxon>
    </lineage>
</organism>
<dbReference type="GO" id="GO:0004721">
    <property type="term" value="F:phosphoprotein phosphatase activity"/>
    <property type="evidence" value="ECO:0007669"/>
    <property type="project" value="TreeGrafter"/>
</dbReference>
<dbReference type="Pfam" id="PF00512">
    <property type="entry name" value="HisKA"/>
    <property type="match status" value="1"/>
</dbReference>
<evidence type="ECO:0000313" key="11">
    <source>
        <dbReference type="EMBL" id="MVA76788.1"/>
    </source>
</evidence>
<dbReference type="CDD" id="cd00075">
    <property type="entry name" value="HATPase"/>
    <property type="match status" value="1"/>
</dbReference>
<gene>
    <name evidence="11" type="ORF">GC722_12255</name>
</gene>
<dbReference type="PRINTS" id="PR00344">
    <property type="entry name" value="BCTRLSENSOR"/>
</dbReference>
<dbReference type="InterPro" id="IPR005467">
    <property type="entry name" value="His_kinase_dom"/>
</dbReference>